<evidence type="ECO:0000313" key="4">
    <source>
        <dbReference type="Proteomes" id="UP000095658"/>
    </source>
</evidence>
<dbReference type="InterPro" id="IPR032693">
    <property type="entry name" value="YtkA-like_dom"/>
</dbReference>
<organism evidence="3 4">
    <name type="scientific">Domibacillus iocasae</name>
    <dbReference type="NCBI Taxonomy" id="1714016"/>
    <lineage>
        <taxon>Bacteria</taxon>
        <taxon>Bacillati</taxon>
        <taxon>Bacillota</taxon>
        <taxon>Bacilli</taxon>
        <taxon>Bacillales</taxon>
        <taxon>Bacillaceae</taxon>
        <taxon>Domibacillus</taxon>
    </lineage>
</organism>
<feature type="signal peptide" evidence="1">
    <location>
        <begin position="1"/>
        <end position="23"/>
    </location>
</feature>
<dbReference type="Pfam" id="PF13115">
    <property type="entry name" value="YtkA"/>
    <property type="match status" value="1"/>
</dbReference>
<reference evidence="3 4" key="1">
    <citation type="submission" date="2016-06" db="EMBL/GenBank/DDBJ databases">
        <title>Domibacillus iocasae genome sequencing.</title>
        <authorList>
            <person name="Verma A."/>
            <person name="Pal Y."/>
            <person name="Ojha A.K."/>
            <person name="Krishnamurthi S."/>
        </authorList>
    </citation>
    <scope>NUCLEOTIDE SEQUENCE [LARGE SCALE GENOMIC DNA]</scope>
    <source>
        <strain evidence="3 4">DSM 29979</strain>
    </source>
</reference>
<dbReference type="AlphaFoldDB" id="A0A1E7DLL9"/>
<comment type="caution">
    <text evidence="3">The sequence shown here is derived from an EMBL/GenBank/DDBJ whole genome shotgun (WGS) entry which is preliminary data.</text>
</comment>
<keyword evidence="1" id="KW-0732">Signal</keyword>
<evidence type="ECO:0000313" key="3">
    <source>
        <dbReference type="EMBL" id="OES43954.1"/>
    </source>
</evidence>
<dbReference type="STRING" id="1714016.BA724_12780"/>
<evidence type="ECO:0000256" key="1">
    <source>
        <dbReference type="SAM" id="SignalP"/>
    </source>
</evidence>
<dbReference type="EMBL" id="MAMP01000024">
    <property type="protein sequence ID" value="OES43954.1"/>
    <property type="molecule type" value="Genomic_DNA"/>
</dbReference>
<dbReference type="Proteomes" id="UP000095658">
    <property type="component" value="Unassembled WGS sequence"/>
</dbReference>
<sequence>MKKQLIWFMMLLVFMLAACTSKEEEQAAEVENNPTVPIEAALALPEKANVGEEVTISTTVTQDGKPVNDADEVKYEIWKDGTKENSEMIDAVLKGEGVYTAAKTFNEEAAYYIQVHVTARNMHTMPKSAIAIGNTVIPADAREGSADHDMEAMDH</sequence>
<feature type="domain" description="YtkA-like" evidence="2">
    <location>
        <begin position="37"/>
        <end position="116"/>
    </location>
</feature>
<evidence type="ECO:0000259" key="2">
    <source>
        <dbReference type="Pfam" id="PF13115"/>
    </source>
</evidence>
<proteinExistence type="predicted"/>
<keyword evidence="4" id="KW-1185">Reference proteome</keyword>
<dbReference type="PROSITE" id="PS51257">
    <property type="entry name" value="PROKAR_LIPOPROTEIN"/>
    <property type="match status" value="1"/>
</dbReference>
<name>A0A1E7DLL9_9BACI</name>
<feature type="chain" id="PRO_5039495609" description="YtkA-like domain-containing protein" evidence="1">
    <location>
        <begin position="24"/>
        <end position="155"/>
    </location>
</feature>
<accession>A0A1E7DLL9</accession>
<gene>
    <name evidence="3" type="ORF">BA724_12780</name>
</gene>
<protein>
    <recommendedName>
        <fullName evidence="2">YtkA-like domain-containing protein</fullName>
    </recommendedName>
</protein>
<dbReference type="OrthoDB" id="2679563at2"/>
<dbReference type="RefSeq" id="WP_069939731.1">
    <property type="nucleotide sequence ID" value="NZ_MAMP01000024.1"/>
</dbReference>